<dbReference type="Proteomes" id="UP001162164">
    <property type="component" value="Unassembled WGS sequence"/>
</dbReference>
<reference evidence="1" key="1">
    <citation type="journal article" date="2023" name="Insect Mol. Biol.">
        <title>Genome sequencing provides insights into the evolution of gene families encoding plant cell wall-degrading enzymes in longhorned beetles.</title>
        <authorList>
            <person name="Shin N.R."/>
            <person name="Okamura Y."/>
            <person name="Kirsch R."/>
            <person name="Pauchet Y."/>
        </authorList>
    </citation>
    <scope>NUCLEOTIDE SEQUENCE</scope>
    <source>
        <strain evidence="1">MMC_N1</strain>
    </source>
</reference>
<evidence type="ECO:0000313" key="2">
    <source>
        <dbReference type="Proteomes" id="UP001162164"/>
    </source>
</evidence>
<protein>
    <submittedName>
        <fullName evidence="1">Uncharacterized protein</fullName>
    </submittedName>
</protein>
<gene>
    <name evidence="1" type="ORF">NQ317_018870</name>
</gene>
<sequence>MARKECKSQAFLSGLSTGFKAPSGKARRLIVTHIGSGEYHENMNAEVYEEYFAQMLDSIPSRSVIVTNNGSYHFWQIGWCPTTA</sequence>
<comment type="caution">
    <text evidence="1">The sequence shown here is derived from an EMBL/GenBank/DDBJ whole genome shotgun (WGS) entry which is preliminary data.</text>
</comment>
<organism evidence="1 2">
    <name type="scientific">Molorchus minor</name>
    <dbReference type="NCBI Taxonomy" id="1323400"/>
    <lineage>
        <taxon>Eukaryota</taxon>
        <taxon>Metazoa</taxon>
        <taxon>Ecdysozoa</taxon>
        <taxon>Arthropoda</taxon>
        <taxon>Hexapoda</taxon>
        <taxon>Insecta</taxon>
        <taxon>Pterygota</taxon>
        <taxon>Neoptera</taxon>
        <taxon>Endopterygota</taxon>
        <taxon>Coleoptera</taxon>
        <taxon>Polyphaga</taxon>
        <taxon>Cucujiformia</taxon>
        <taxon>Chrysomeloidea</taxon>
        <taxon>Cerambycidae</taxon>
        <taxon>Lamiinae</taxon>
        <taxon>Monochamini</taxon>
        <taxon>Molorchus</taxon>
    </lineage>
</organism>
<dbReference type="EMBL" id="JAPWTJ010000633">
    <property type="protein sequence ID" value="KAJ8976763.1"/>
    <property type="molecule type" value="Genomic_DNA"/>
</dbReference>
<proteinExistence type="predicted"/>
<name>A0ABQ9JGM5_9CUCU</name>
<evidence type="ECO:0000313" key="1">
    <source>
        <dbReference type="EMBL" id="KAJ8976763.1"/>
    </source>
</evidence>
<accession>A0ABQ9JGM5</accession>
<keyword evidence="2" id="KW-1185">Reference proteome</keyword>